<feature type="domain" description="RecX second three-helical" evidence="7">
    <location>
        <begin position="130"/>
        <end position="171"/>
    </location>
</feature>
<dbReference type="EMBL" id="CP082781">
    <property type="protein sequence ID" value="UGS27870.1"/>
    <property type="molecule type" value="Genomic_DNA"/>
</dbReference>
<dbReference type="RefSeq" id="WP_231821132.1">
    <property type="nucleotide sequence ID" value="NZ_CP082781.1"/>
</dbReference>
<evidence type="ECO:0000256" key="4">
    <source>
        <dbReference type="ARBA" id="ARBA00022490"/>
    </source>
</evidence>
<evidence type="ECO:0000256" key="2">
    <source>
        <dbReference type="ARBA" id="ARBA00009695"/>
    </source>
</evidence>
<dbReference type="InterPro" id="IPR036388">
    <property type="entry name" value="WH-like_DNA-bd_sf"/>
</dbReference>
<keyword evidence="4 5" id="KW-0963">Cytoplasm</keyword>
<comment type="subcellular location">
    <subcellularLocation>
        <location evidence="1 5">Cytoplasm</location>
    </subcellularLocation>
</comment>
<name>A0ABY3RY23_9MICO</name>
<reference evidence="8 9" key="1">
    <citation type="submission" date="2023-01" db="EMBL/GenBank/DDBJ databases">
        <title>Characterization of estradiol degrading bacteria Microbacterium sp. MZT7 and reveal degrading genes through genome analysis.</title>
        <authorList>
            <person name="Hao P."/>
            <person name="Gao Y."/>
        </authorList>
    </citation>
    <scope>NUCLEOTIDE SEQUENCE [LARGE SCALE GENOMIC DNA]</scope>
    <source>
        <strain evidence="8 9">MZT7</strain>
    </source>
</reference>
<dbReference type="PANTHER" id="PTHR33602">
    <property type="entry name" value="REGULATORY PROTEIN RECX FAMILY PROTEIN"/>
    <property type="match status" value="1"/>
</dbReference>
<evidence type="ECO:0000259" key="7">
    <source>
        <dbReference type="Pfam" id="PF02631"/>
    </source>
</evidence>
<evidence type="ECO:0000256" key="1">
    <source>
        <dbReference type="ARBA" id="ARBA00004496"/>
    </source>
</evidence>
<dbReference type="PANTHER" id="PTHR33602:SF1">
    <property type="entry name" value="REGULATORY PROTEIN RECX FAMILY PROTEIN"/>
    <property type="match status" value="1"/>
</dbReference>
<evidence type="ECO:0000256" key="6">
    <source>
        <dbReference type="SAM" id="MobiDB-lite"/>
    </source>
</evidence>
<comment type="function">
    <text evidence="5">Modulates RecA activity.</text>
</comment>
<sequence length="246" mass="26668">MHSGGGPSEDDRLAPVIPLFGGARRPNAATAEEPQRAPSSRHPAHPSRRSTSGESPRPLAADERADRFSRRDATDDAGPGIEEATEYLVRRLRTKQLSSREAREALREQGVPADDAADVIAEFEERGYLNDAALAEYLVTAGSQRKGQGRVAIGRTLQQRGIPRETADAALAELEDDDADRALEFARSKAASLARYDEDTAMRRLVGQLARRGYGGGVAMTAARTALRENTRSSGARGRVRFEDSD</sequence>
<dbReference type="HAMAP" id="MF_01114">
    <property type="entry name" value="RecX"/>
    <property type="match status" value="1"/>
</dbReference>
<evidence type="ECO:0000313" key="8">
    <source>
        <dbReference type="EMBL" id="UGS27870.1"/>
    </source>
</evidence>
<evidence type="ECO:0000256" key="3">
    <source>
        <dbReference type="ARBA" id="ARBA00018111"/>
    </source>
</evidence>
<gene>
    <name evidence="5" type="primary">recX</name>
    <name evidence="8" type="ORF">K8F61_06820</name>
</gene>
<evidence type="ECO:0000256" key="5">
    <source>
        <dbReference type="HAMAP-Rule" id="MF_01114"/>
    </source>
</evidence>
<evidence type="ECO:0000313" key="9">
    <source>
        <dbReference type="Proteomes" id="UP001199642"/>
    </source>
</evidence>
<organism evidence="8 9">
    <name type="scientific">Microbacterium resistens</name>
    <dbReference type="NCBI Taxonomy" id="156977"/>
    <lineage>
        <taxon>Bacteria</taxon>
        <taxon>Bacillati</taxon>
        <taxon>Actinomycetota</taxon>
        <taxon>Actinomycetes</taxon>
        <taxon>Micrococcales</taxon>
        <taxon>Microbacteriaceae</taxon>
        <taxon>Microbacterium</taxon>
    </lineage>
</organism>
<dbReference type="InterPro" id="IPR053924">
    <property type="entry name" value="RecX_HTH_2nd"/>
</dbReference>
<dbReference type="InterPro" id="IPR003783">
    <property type="entry name" value="Regulatory_RecX"/>
</dbReference>
<keyword evidence="9" id="KW-1185">Reference proteome</keyword>
<protein>
    <recommendedName>
        <fullName evidence="3 5">Regulatory protein RecX</fullName>
    </recommendedName>
</protein>
<dbReference type="Pfam" id="PF02631">
    <property type="entry name" value="RecX_HTH2"/>
    <property type="match status" value="1"/>
</dbReference>
<accession>A0ABY3RY23</accession>
<comment type="similarity">
    <text evidence="2 5">Belongs to the RecX family.</text>
</comment>
<feature type="region of interest" description="Disordered" evidence="6">
    <location>
        <begin position="1"/>
        <end position="84"/>
    </location>
</feature>
<dbReference type="Gene3D" id="1.10.10.10">
    <property type="entry name" value="Winged helix-like DNA-binding domain superfamily/Winged helix DNA-binding domain"/>
    <property type="match status" value="1"/>
</dbReference>
<feature type="compositionally biased region" description="Basic and acidic residues" evidence="6">
    <location>
        <begin position="60"/>
        <end position="74"/>
    </location>
</feature>
<dbReference type="Proteomes" id="UP001199642">
    <property type="component" value="Chromosome"/>
</dbReference>
<proteinExistence type="inferred from homology"/>